<proteinExistence type="predicted"/>
<organism evidence="5 6">
    <name type="scientific">Lophiostoma macrostomum CBS 122681</name>
    <dbReference type="NCBI Taxonomy" id="1314788"/>
    <lineage>
        <taxon>Eukaryota</taxon>
        <taxon>Fungi</taxon>
        <taxon>Dikarya</taxon>
        <taxon>Ascomycota</taxon>
        <taxon>Pezizomycotina</taxon>
        <taxon>Dothideomycetes</taxon>
        <taxon>Pleosporomycetidae</taxon>
        <taxon>Pleosporales</taxon>
        <taxon>Lophiostomataceae</taxon>
        <taxon>Lophiostoma</taxon>
    </lineage>
</organism>
<dbReference type="AlphaFoldDB" id="A0A6A6TIM1"/>
<protein>
    <recommendedName>
        <fullName evidence="4">RING-type domain-containing protein</fullName>
    </recommendedName>
</protein>
<feature type="coiled-coil region" evidence="2">
    <location>
        <begin position="368"/>
        <end position="447"/>
    </location>
</feature>
<keyword evidence="1" id="KW-0479">Metal-binding</keyword>
<dbReference type="Pfam" id="PF13639">
    <property type="entry name" value="zf-RING_2"/>
    <property type="match status" value="1"/>
</dbReference>
<reference evidence="5" key="1">
    <citation type="journal article" date="2020" name="Stud. Mycol.">
        <title>101 Dothideomycetes genomes: a test case for predicting lifestyles and emergence of pathogens.</title>
        <authorList>
            <person name="Haridas S."/>
            <person name="Albert R."/>
            <person name="Binder M."/>
            <person name="Bloem J."/>
            <person name="Labutti K."/>
            <person name="Salamov A."/>
            <person name="Andreopoulos B."/>
            <person name="Baker S."/>
            <person name="Barry K."/>
            <person name="Bills G."/>
            <person name="Bluhm B."/>
            <person name="Cannon C."/>
            <person name="Castanera R."/>
            <person name="Culley D."/>
            <person name="Daum C."/>
            <person name="Ezra D."/>
            <person name="Gonzalez J."/>
            <person name="Henrissat B."/>
            <person name="Kuo A."/>
            <person name="Liang C."/>
            <person name="Lipzen A."/>
            <person name="Lutzoni F."/>
            <person name="Magnuson J."/>
            <person name="Mondo S."/>
            <person name="Nolan M."/>
            <person name="Ohm R."/>
            <person name="Pangilinan J."/>
            <person name="Park H.-J."/>
            <person name="Ramirez L."/>
            <person name="Alfaro M."/>
            <person name="Sun H."/>
            <person name="Tritt A."/>
            <person name="Yoshinaga Y."/>
            <person name="Zwiers L.-H."/>
            <person name="Turgeon B."/>
            <person name="Goodwin S."/>
            <person name="Spatafora J."/>
            <person name="Crous P."/>
            <person name="Grigoriev I."/>
        </authorList>
    </citation>
    <scope>NUCLEOTIDE SEQUENCE</scope>
    <source>
        <strain evidence="5">CBS 122681</strain>
    </source>
</reference>
<feature type="compositionally biased region" description="Basic and acidic residues" evidence="3">
    <location>
        <begin position="622"/>
        <end position="635"/>
    </location>
</feature>
<evidence type="ECO:0000313" key="5">
    <source>
        <dbReference type="EMBL" id="KAF2659879.1"/>
    </source>
</evidence>
<name>A0A6A6TIM1_9PLEO</name>
<feature type="compositionally biased region" description="Polar residues" evidence="3">
    <location>
        <begin position="539"/>
        <end position="549"/>
    </location>
</feature>
<feature type="compositionally biased region" description="Polar residues" evidence="3">
    <location>
        <begin position="596"/>
        <end position="609"/>
    </location>
</feature>
<sequence length="675" mass="75058">MNDFDNAWMDESDRPSDFGAWRERFMAERSAGLFNDIGVGHRPSIAVLLGSIKDLYEAVTGSKEEETPAAGELVCDICFEDMTILPVPTSLGGGISLSGGIRLEHAESPDILGGAPPPERAVSLKKCGHTFGEACLTKWLRQSLLLRLSPTCPLCRTQLRDDLPLSRQGHWDMPTRPAAFEEDLRRPRTVFGDPAPLHPALFDGRVPELYRPHNPFDTFNSPPTDNAIANVASEWDYINHSIERGQQIRAAAESLRTRYPRMDRSVVASGPGRRVARLAPMGMHAPSLTASEDLMRIREQRAEQDELVAESLSGNLPAVESLRPRMSELAQFTAGPPGSISFPSRHGRLPYPEPTWEEMAQLVQQPDIAQLRAQTENATEARRRALEAIRERARQRSEQASGLYPTMEGLEQPMQEPDIAQLRAQTENATEARRRALEAIRERARQRSEQASGLYPNLGPTMEGLEQPMQEPDIAQLSAQIEDRTEARRRTVESIRERVRQRAEQADRPHRLRYAGLAQLNPDNSPPASPQGAMAPRRTATSRPAQSYAESHRAAALLIQNLRDRNNDTESTTPPGSPRGAIASRRTIIGPPPWRSRSTNDSETVSFASGAQEAARRRHAGRPRETRVHTTRSDDPEASAYSVNYGRPVGPRNRANDESGLLMSFPARNLEDEDD</sequence>
<dbReference type="SUPFAM" id="SSF57850">
    <property type="entry name" value="RING/U-box"/>
    <property type="match status" value="1"/>
</dbReference>
<feature type="compositionally biased region" description="Basic and acidic residues" evidence="3">
    <location>
        <begin position="483"/>
        <end position="509"/>
    </location>
</feature>
<evidence type="ECO:0000256" key="1">
    <source>
        <dbReference type="PROSITE-ProRule" id="PRU00175"/>
    </source>
</evidence>
<feature type="region of interest" description="Disordered" evidence="3">
    <location>
        <begin position="483"/>
        <end position="675"/>
    </location>
</feature>
<keyword evidence="1" id="KW-0862">Zinc</keyword>
<keyword evidence="2" id="KW-0175">Coiled coil</keyword>
<dbReference type="PROSITE" id="PS50089">
    <property type="entry name" value="ZF_RING_2"/>
    <property type="match status" value="1"/>
</dbReference>
<evidence type="ECO:0000313" key="6">
    <source>
        <dbReference type="Proteomes" id="UP000799324"/>
    </source>
</evidence>
<evidence type="ECO:0000259" key="4">
    <source>
        <dbReference type="PROSITE" id="PS50089"/>
    </source>
</evidence>
<dbReference type="EMBL" id="MU004303">
    <property type="protein sequence ID" value="KAF2659879.1"/>
    <property type="molecule type" value="Genomic_DNA"/>
</dbReference>
<keyword evidence="6" id="KW-1185">Reference proteome</keyword>
<feature type="domain" description="RING-type" evidence="4">
    <location>
        <begin position="75"/>
        <end position="156"/>
    </location>
</feature>
<dbReference type="GO" id="GO:0008270">
    <property type="term" value="F:zinc ion binding"/>
    <property type="evidence" value="ECO:0007669"/>
    <property type="project" value="UniProtKB-KW"/>
</dbReference>
<evidence type="ECO:0000256" key="3">
    <source>
        <dbReference type="SAM" id="MobiDB-lite"/>
    </source>
</evidence>
<keyword evidence="1" id="KW-0863">Zinc-finger</keyword>
<dbReference type="InterPro" id="IPR001841">
    <property type="entry name" value="Znf_RING"/>
</dbReference>
<dbReference type="Proteomes" id="UP000799324">
    <property type="component" value="Unassembled WGS sequence"/>
</dbReference>
<dbReference type="Gene3D" id="3.30.40.10">
    <property type="entry name" value="Zinc/RING finger domain, C3HC4 (zinc finger)"/>
    <property type="match status" value="1"/>
</dbReference>
<accession>A0A6A6TIM1</accession>
<dbReference type="InterPro" id="IPR013083">
    <property type="entry name" value="Znf_RING/FYVE/PHD"/>
</dbReference>
<gene>
    <name evidence="5" type="ORF">K491DRAFT_688746</name>
</gene>
<dbReference type="OrthoDB" id="8062037at2759"/>
<evidence type="ECO:0000256" key="2">
    <source>
        <dbReference type="SAM" id="Coils"/>
    </source>
</evidence>